<dbReference type="SUPFAM" id="SSF53098">
    <property type="entry name" value="Ribonuclease H-like"/>
    <property type="match status" value="1"/>
</dbReference>
<evidence type="ECO:0000256" key="1">
    <source>
        <dbReference type="SAM" id="MobiDB-lite"/>
    </source>
</evidence>
<feature type="region of interest" description="Disordered" evidence="1">
    <location>
        <begin position="218"/>
        <end position="261"/>
    </location>
</feature>
<protein>
    <submittedName>
        <fullName evidence="2">AC transposase</fullName>
    </submittedName>
</protein>
<dbReference type="AlphaFoldDB" id="A0A364NB97"/>
<proteinExistence type="predicted"/>
<sequence>MSVPNSLRKLRAICVAIDASPQRFERFIATQQHLPAKDRLAVIRDVTTRWNSTYDMYIDFRDIKKLQLSPTEWHHIELITTLLRQFKDATSFLSQNEKPQIQHIWLMYDRLFDFLDNMTAELDEDLDNQDATEWPDIVKTAAQRGRAKLSKYYAKTDDERGFLFNCATVLDPTTKLSLYEEDGWEVQDNLSYEVEDIFELQAPIEDVPQIEESGELDELFEEVSPLQGRKRRAADKIERRELPKRERRRPERLRTTESPLQ</sequence>
<dbReference type="EMBL" id="QGDH01000021">
    <property type="protein sequence ID" value="RAR14477.1"/>
    <property type="molecule type" value="Genomic_DNA"/>
</dbReference>
<evidence type="ECO:0000313" key="2">
    <source>
        <dbReference type="EMBL" id="RAR14477.1"/>
    </source>
</evidence>
<feature type="compositionally biased region" description="Basic and acidic residues" evidence="1">
    <location>
        <begin position="234"/>
        <end position="255"/>
    </location>
</feature>
<gene>
    <name evidence="2" type="ORF">DDE83_002049</name>
</gene>
<dbReference type="Proteomes" id="UP000249619">
    <property type="component" value="Unassembled WGS sequence"/>
</dbReference>
<dbReference type="InterPro" id="IPR012337">
    <property type="entry name" value="RNaseH-like_sf"/>
</dbReference>
<name>A0A364NB97_STELY</name>
<organism evidence="2 3">
    <name type="scientific">Stemphylium lycopersici</name>
    <name type="common">Tomato gray leaf spot disease fungus</name>
    <name type="synonym">Thyrospora lycopersici</name>
    <dbReference type="NCBI Taxonomy" id="183478"/>
    <lineage>
        <taxon>Eukaryota</taxon>
        <taxon>Fungi</taxon>
        <taxon>Dikarya</taxon>
        <taxon>Ascomycota</taxon>
        <taxon>Pezizomycotina</taxon>
        <taxon>Dothideomycetes</taxon>
        <taxon>Pleosporomycetidae</taxon>
        <taxon>Pleosporales</taxon>
        <taxon>Pleosporineae</taxon>
        <taxon>Pleosporaceae</taxon>
        <taxon>Stemphylium</taxon>
    </lineage>
</organism>
<accession>A0A364NB97</accession>
<reference evidence="3" key="1">
    <citation type="submission" date="2018-05" db="EMBL/GenBank/DDBJ databases">
        <title>Draft genome sequence of Stemphylium lycopersici strain CIDEFI 213.</title>
        <authorList>
            <person name="Medina R."/>
            <person name="Franco M.E.E."/>
            <person name="Lucentini C.G."/>
            <person name="Saparrat M.C.N."/>
            <person name="Balatti P.A."/>
        </authorList>
    </citation>
    <scope>NUCLEOTIDE SEQUENCE [LARGE SCALE GENOMIC DNA]</scope>
    <source>
        <strain evidence="3">CIDEFI 213</strain>
    </source>
</reference>
<dbReference type="PANTHER" id="PTHR23272">
    <property type="entry name" value="BED FINGER-RELATED"/>
    <property type="match status" value="1"/>
</dbReference>
<evidence type="ECO:0000313" key="3">
    <source>
        <dbReference type="Proteomes" id="UP000249619"/>
    </source>
</evidence>
<keyword evidence="3" id="KW-1185">Reference proteome</keyword>
<comment type="caution">
    <text evidence="2">The sequence shown here is derived from an EMBL/GenBank/DDBJ whole genome shotgun (WGS) entry which is preliminary data.</text>
</comment>